<dbReference type="GO" id="GO:0052381">
    <property type="term" value="F:tRNA dimethylallyltransferase activity"/>
    <property type="evidence" value="ECO:0007669"/>
    <property type="project" value="UniProtKB-UniRule"/>
</dbReference>
<dbReference type="HAMAP" id="MF_00185">
    <property type="entry name" value="IPP_trans"/>
    <property type="match status" value="1"/>
</dbReference>
<dbReference type="InterPro" id="IPR027417">
    <property type="entry name" value="P-loop_NTPase"/>
</dbReference>
<evidence type="ECO:0000313" key="14">
    <source>
        <dbReference type="EMBL" id="SMX54144.1"/>
    </source>
</evidence>
<dbReference type="InterPro" id="IPR018022">
    <property type="entry name" value="IPT"/>
</dbReference>
<feature type="region of interest" description="Interaction with substrate tRNA" evidence="10">
    <location>
        <begin position="39"/>
        <end position="42"/>
    </location>
</feature>
<proteinExistence type="inferred from homology"/>
<dbReference type="GO" id="GO:0006400">
    <property type="term" value="P:tRNA modification"/>
    <property type="evidence" value="ECO:0007669"/>
    <property type="project" value="TreeGrafter"/>
</dbReference>
<comment type="cofactor">
    <cofactor evidence="1 10">
        <name>Mg(2+)</name>
        <dbReference type="ChEBI" id="CHEBI:18420"/>
    </cofactor>
</comment>
<keyword evidence="4 10" id="KW-0808">Transferase</keyword>
<evidence type="ECO:0000256" key="8">
    <source>
        <dbReference type="ARBA" id="ARBA00022842"/>
    </source>
</evidence>
<dbReference type="EMBL" id="LT859958">
    <property type="protein sequence ID" value="SMX54144.1"/>
    <property type="molecule type" value="Genomic_DNA"/>
</dbReference>
<evidence type="ECO:0000256" key="2">
    <source>
        <dbReference type="ARBA" id="ARBA00003213"/>
    </source>
</evidence>
<dbReference type="PANTHER" id="PTHR11088">
    <property type="entry name" value="TRNA DIMETHYLALLYLTRANSFERASE"/>
    <property type="match status" value="1"/>
</dbReference>
<comment type="catalytic activity">
    <reaction evidence="9 10 11">
        <text>adenosine(37) in tRNA + dimethylallyl diphosphate = N(6)-dimethylallyladenosine(37) in tRNA + diphosphate</text>
        <dbReference type="Rhea" id="RHEA:26482"/>
        <dbReference type="Rhea" id="RHEA-COMP:10162"/>
        <dbReference type="Rhea" id="RHEA-COMP:10375"/>
        <dbReference type="ChEBI" id="CHEBI:33019"/>
        <dbReference type="ChEBI" id="CHEBI:57623"/>
        <dbReference type="ChEBI" id="CHEBI:74411"/>
        <dbReference type="ChEBI" id="CHEBI:74415"/>
        <dbReference type="EC" id="2.5.1.75"/>
    </reaction>
</comment>
<dbReference type="KEGG" id="abat:CFX1CAM_1079"/>
<keyword evidence="7 10" id="KW-0067">ATP-binding</keyword>
<evidence type="ECO:0000256" key="12">
    <source>
        <dbReference type="RuleBase" id="RU003784"/>
    </source>
</evidence>
<dbReference type="AlphaFoldDB" id="A0A1Y6K3D8"/>
<reference evidence="15" key="1">
    <citation type="submission" date="2017-05" db="EMBL/GenBank/DDBJ databases">
        <authorList>
            <person name="Kirkegaard R."/>
            <person name="Mcilroy J S."/>
        </authorList>
    </citation>
    <scope>NUCLEOTIDE SEQUENCE [LARGE SCALE GENOMIC DNA]</scope>
</reference>
<comment type="function">
    <text evidence="2 10 12">Catalyzes the transfer of a dimethylallyl group onto the adenine at position 37 in tRNAs that read codons beginning with uridine, leading to the formation of N6-(dimethylallyl)adenosine (i(6)A).</text>
</comment>
<organism evidence="14 15">
    <name type="scientific">Candidatus Brevifilum fermentans</name>
    <dbReference type="NCBI Taxonomy" id="1986204"/>
    <lineage>
        <taxon>Bacteria</taxon>
        <taxon>Bacillati</taxon>
        <taxon>Chloroflexota</taxon>
        <taxon>Anaerolineae</taxon>
        <taxon>Anaerolineales</taxon>
        <taxon>Anaerolineaceae</taxon>
        <taxon>Candidatus Brevifilum</taxon>
    </lineage>
</organism>
<evidence type="ECO:0000256" key="3">
    <source>
        <dbReference type="ARBA" id="ARBA00005842"/>
    </source>
</evidence>
<dbReference type="PANTHER" id="PTHR11088:SF60">
    <property type="entry name" value="TRNA DIMETHYLALLYLTRANSFERASE"/>
    <property type="match status" value="1"/>
</dbReference>
<gene>
    <name evidence="10 14" type="primary">miaA</name>
    <name evidence="14" type="ORF">CFX1CAM_1079</name>
</gene>
<keyword evidence="8 10" id="KW-0460">Magnesium</keyword>
<dbReference type="Proteomes" id="UP000195514">
    <property type="component" value="Chromosome I"/>
</dbReference>
<dbReference type="InterPro" id="IPR039657">
    <property type="entry name" value="Dimethylallyltransferase"/>
</dbReference>
<keyword evidence="15" id="KW-1185">Reference proteome</keyword>
<dbReference type="NCBIfam" id="TIGR00174">
    <property type="entry name" value="miaA"/>
    <property type="match status" value="1"/>
</dbReference>
<sequence>MSTEVKKPLIIILGPTAVGKTTAAMVLARRFGGEIVSADSRQLYRGMNIGTAKPTADEMNLVPHHLIDVADPDQVWSLGIYQREAYRAIGQIHGRGKLPFLVGGTGQYIRSIMEGWLIPPQEPDIALRKAITHWAEIIGSEALYDRLERIDPDAARQIDHRNVRRTIRALEVIFKTGERFSDLRQKQTCRYHLFVMGINRPREVLYDRIDQRVDEMLNQGLVQEVQGLLEAQLSPDLPTLSAIGYAEIIQYLQGQLSLEEAVALIKRNTRIFVRRQANWFKPDDERIKWFTVNTSDEDAQLIDAMDTYVKENL</sequence>
<dbReference type="Gene3D" id="3.40.50.300">
    <property type="entry name" value="P-loop containing nucleotide triphosphate hydrolases"/>
    <property type="match status" value="1"/>
</dbReference>
<evidence type="ECO:0000256" key="10">
    <source>
        <dbReference type="HAMAP-Rule" id="MF_00185"/>
    </source>
</evidence>
<dbReference type="EC" id="2.5.1.75" evidence="10"/>
<dbReference type="Pfam" id="PF01715">
    <property type="entry name" value="IPPT"/>
    <property type="match status" value="1"/>
</dbReference>
<evidence type="ECO:0000256" key="4">
    <source>
        <dbReference type="ARBA" id="ARBA00022679"/>
    </source>
</evidence>
<name>A0A1Y6K3D8_9CHLR</name>
<dbReference type="OrthoDB" id="9776390at2"/>
<feature type="binding site" evidence="10">
    <location>
        <begin position="16"/>
        <end position="21"/>
    </location>
    <ligand>
        <name>substrate</name>
    </ligand>
</feature>
<feature type="site" description="Interaction with substrate tRNA" evidence="10">
    <location>
        <position position="105"/>
    </location>
</feature>
<evidence type="ECO:0000256" key="5">
    <source>
        <dbReference type="ARBA" id="ARBA00022694"/>
    </source>
</evidence>
<dbReference type="RefSeq" id="WP_087862016.1">
    <property type="nucleotide sequence ID" value="NZ_LT859958.1"/>
</dbReference>
<protein>
    <recommendedName>
        <fullName evidence="10">tRNA dimethylallyltransferase</fullName>
        <ecNumber evidence="10">2.5.1.75</ecNumber>
    </recommendedName>
    <alternativeName>
        <fullName evidence="10">Dimethylallyl diphosphate:tRNA dimethylallyltransferase</fullName>
        <shortName evidence="10">DMAPP:tRNA dimethylallyltransferase</shortName>
        <shortName evidence="10">DMATase</shortName>
    </alternativeName>
    <alternativeName>
        <fullName evidence="10">Isopentenyl-diphosphate:tRNA isopentenyltransferase</fullName>
        <shortName evidence="10">IPP transferase</shortName>
        <shortName evidence="10">IPPT</shortName>
        <shortName evidence="10">IPTase</shortName>
    </alternativeName>
</protein>
<evidence type="ECO:0000256" key="1">
    <source>
        <dbReference type="ARBA" id="ARBA00001946"/>
    </source>
</evidence>
<evidence type="ECO:0000256" key="11">
    <source>
        <dbReference type="RuleBase" id="RU003783"/>
    </source>
</evidence>
<evidence type="ECO:0000256" key="7">
    <source>
        <dbReference type="ARBA" id="ARBA00022840"/>
    </source>
</evidence>
<evidence type="ECO:0000256" key="13">
    <source>
        <dbReference type="RuleBase" id="RU003785"/>
    </source>
</evidence>
<feature type="binding site" evidence="10">
    <location>
        <begin position="14"/>
        <end position="21"/>
    </location>
    <ligand>
        <name>ATP</name>
        <dbReference type="ChEBI" id="CHEBI:30616"/>
    </ligand>
</feature>
<dbReference type="Gene3D" id="1.10.20.140">
    <property type="match status" value="1"/>
</dbReference>
<evidence type="ECO:0000256" key="6">
    <source>
        <dbReference type="ARBA" id="ARBA00022741"/>
    </source>
</evidence>
<dbReference type="SUPFAM" id="SSF52540">
    <property type="entry name" value="P-loop containing nucleoside triphosphate hydrolases"/>
    <property type="match status" value="2"/>
</dbReference>
<feature type="site" description="Interaction with substrate tRNA" evidence="10">
    <location>
        <position position="128"/>
    </location>
</feature>
<comment type="subunit">
    <text evidence="10">Monomer.</text>
</comment>
<comment type="similarity">
    <text evidence="3 10 13">Belongs to the IPP transferase family.</text>
</comment>
<accession>A0A1Y6K3D8</accession>
<keyword evidence="6 10" id="KW-0547">Nucleotide-binding</keyword>
<comment type="caution">
    <text evidence="10">Lacks conserved residue(s) required for the propagation of feature annotation.</text>
</comment>
<keyword evidence="5 10" id="KW-0819">tRNA processing</keyword>
<evidence type="ECO:0000256" key="9">
    <source>
        <dbReference type="ARBA" id="ARBA00049563"/>
    </source>
</evidence>
<dbReference type="GO" id="GO:0005524">
    <property type="term" value="F:ATP binding"/>
    <property type="evidence" value="ECO:0007669"/>
    <property type="project" value="UniProtKB-UniRule"/>
</dbReference>
<evidence type="ECO:0000313" key="15">
    <source>
        <dbReference type="Proteomes" id="UP000195514"/>
    </source>
</evidence>